<dbReference type="InterPro" id="IPR036188">
    <property type="entry name" value="FAD/NAD-bd_sf"/>
</dbReference>
<keyword evidence="2" id="KW-0560">Oxidoreductase</keyword>
<evidence type="ECO:0000259" key="1">
    <source>
        <dbReference type="Pfam" id="PF01494"/>
    </source>
</evidence>
<dbReference type="Gene3D" id="3.50.50.60">
    <property type="entry name" value="FAD/NAD(P)-binding domain"/>
    <property type="match status" value="1"/>
</dbReference>
<dbReference type="Proteomes" id="UP001354709">
    <property type="component" value="Unassembled WGS sequence"/>
</dbReference>
<keyword evidence="3" id="KW-1185">Reference proteome</keyword>
<dbReference type="PANTHER" id="PTHR42685:SF22">
    <property type="entry name" value="CONDITIONED MEDIUM FACTOR RECEPTOR 1"/>
    <property type="match status" value="1"/>
</dbReference>
<name>A0ABU7QCM4_9ACTN</name>
<dbReference type="PANTHER" id="PTHR42685">
    <property type="entry name" value="GERANYLGERANYL DIPHOSPHATE REDUCTASE"/>
    <property type="match status" value="1"/>
</dbReference>
<dbReference type="InterPro" id="IPR002938">
    <property type="entry name" value="FAD-bd"/>
</dbReference>
<evidence type="ECO:0000313" key="3">
    <source>
        <dbReference type="Proteomes" id="UP001354709"/>
    </source>
</evidence>
<dbReference type="GO" id="GO:0004497">
    <property type="term" value="F:monooxygenase activity"/>
    <property type="evidence" value="ECO:0007669"/>
    <property type="project" value="UniProtKB-KW"/>
</dbReference>
<proteinExistence type="predicted"/>
<keyword evidence="2" id="KW-0503">Monooxygenase</keyword>
<comment type="caution">
    <text evidence="2">The sequence shown here is derived from an EMBL/GenBank/DDBJ whole genome shotgun (WGS) entry which is preliminary data.</text>
</comment>
<reference evidence="2 3" key="1">
    <citation type="submission" date="2023-11" db="EMBL/GenBank/DDBJ databases">
        <title>30 novel species of actinomycetes from the DSMZ collection.</title>
        <authorList>
            <person name="Nouioui I."/>
        </authorList>
    </citation>
    <scope>NUCLEOTIDE SEQUENCE [LARGE SCALE GENOMIC DNA]</scope>
    <source>
        <strain evidence="2 3">DSM 41524</strain>
    </source>
</reference>
<gene>
    <name evidence="2" type="ORF">V2J94_42210</name>
</gene>
<dbReference type="RefSeq" id="WP_330815709.1">
    <property type="nucleotide sequence ID" value="NZ_JAZBJO010000047.1"/>
</dbReference>
<dbReference type="PRINTS" id="PR00420">
    <property type="entry name" value="RNGMNOXGNASE"/>
</dbReference>
<accession>A0ABU7QCM4</accession>
<evidence type="ECO:0000313" key="2">
    <source>
        <dbReference type="EMBL" id="MEE4598381.1"/>
    </source>
</evidence>
<dbReference type="EMBL" id="JAZBJO010000047">
    <property type="protein sequence ID" value="MEE4598381.1"/>
    <property type="molecule type" value="Genomic_DNA"/>
</dbReference>
<protein>
    <submittedName>
        <fullName evidence="2">FAD-dependent monooxygenase</fullName>
    </submittedName>
</protein>
<sequence>MTAPAVVVAGGGLAGLATTLALAERGFAVRILERSSPPPEGPVGKAAELWQRPTIPQSGHSHILTSLGVRVLRRSAPHLLETALEEGARLLDLTRAAPPGADHREPSDHELVALAVRRPVLDLLLHRAVRALPGVTIDHGTAVRGLILDPSRSRARGVLTDRGEQVPARFVVDATGHKAAARAWLTYAGVPVGDDLTGPTQLRCFSRFYRLNAPDGTLPGPLNRGNAAGGVWDHYAAVVHPADNGTFGVSLGALTSDPATTVLREPAAFTIAGRLSPHVAEWIDERAATPLTGVRAITMPPNCLRSTIRPGRRQVAGLFSVGDAACVTDPLYGRGMSLAFEHAFRLAGILDAHPAVDALQSELAVSLAQEIHRPWYEQAVQDSRARSGLWRARANGTATSPVPPAAPGRPALAEVTRAAAGDATVWRGLVRVLMGLETPAKIFDSAAFRERVRGVHAGLAMPGPRPPTRKELLAALGTGEER</sequence>
<dbReference type="SUPFAM" id="SSF51905">
    <property type="entry name" value="FAD/NAD(P)-binding domain"/>
    <property type="match status" value="1"/>
</dbReference>
<organism evidence="2 3">
    <name type="scientific">Streptomyces asiaticus subsp. ignotus</name>
    <dbReference type="NCBI Taxonomy" id="3098222"/>
    <lineage>
        <taxon>Bacteria</taxon>
        <taxon>Bacillati</taxon>
        <taxon>Actinomycetota</taxon>
        <taxon>Actinomycetes</taxon>
        <taxon>Kitasatosporales</taxon>
        <taxon>Streptomycetaceae</taxon>
        <taxon>Streptomyces</taxon>
        <taxon>Streptomyces violaceusniger group</taxon>
    </lineage>
</organism>
<dbReference type="InterPro" id="IPR050407">
    <property type="entry name" value="Geranylgeranyl_reductase"/>
</dbReference>
<dbReference type="Pfam" id="PF01494">
    <property type="entry name" value="FAD_binding_3"/>
    <property type="match status" value="1"/>
</dbReference>
<feature type="domain" description="FAD-binding" evidence="1">
    <location>
        <begin position="5"/>
        <end position="185"/>
    </location>
</feature>